<gene>
    <name evidence="5" type="ORF">IAC42_00100</name>
</gene>
<organism evidence="5 6">
    <name type="scientific">Candidatus Aphodenecus pullistercoris</name>
    <dbReference type="NCBI Taxonomy" id="2840669"/>
    <lineage>
        <taxon>Bacteria</taxon>
        <taxon>Pseudomonadati</taxon>
        <taxon>Spirochaetota</taxon>
        <taxon>Spirochaetia</taxon>
        <taxon>Spirochaetales</taxon>
        <taxon>Candidatus Aphodenecus</taxon>
    </lineage>
</organism>
<dbReference type="InterPro" id="IPR028082">
    <property type="entry name" value="Peripla_BP_I"/>
</dbReference>
<dbReference type="InterPro" id="IPR000843">
    <property type="entry name" value="HTH_LacI"/>
</dbReference>
<dbReference type="Pfam" id="PF00356">
    <property type="entry name" value="LacI"/>
    <property type="match status" value="1"/>
</dbReference>
<dbReference type="PANTHER" id="PTHR30146">
    <property type="entry name" value="LACI-RELATED TRANSCRIPTIONAL REPRESSOR"/>
    <property type="match status" value="1"/>
</dbReference>
<dbReference type="SMART" id="SM00354">
    <property type="entry name" value="HTH_LACI"/>
    <property type="match status" value="1"/>
</dbReference>
<dbReference type="EMBL" id="JADIMU010000001">
    <property type="protein sequence ID" value="MBO8442150.1"/>
    <property type="molecule type" value="Genomic_DNA"/>
</dbReference>
<evidence type="ECO:0000313" key="6">
    <source>
        <dbReference type="Proteomes" id="UP000823633"/>
    </source>
</evidence>
<evidence type="ECO:0000256" key="3">
    <source>
        <dbReference type="ARBA" id="ARBA00023163"/>
    </source>
</evidence>
<dbReference type="SUPFAM" id="SSF47413">
    <property type="entry name" value="lambda repressor-like DNA-binding domains"/>
    <property type="match status" value="1"/>
</dbReference>
<dbReference type="GO" id="GO:0000976">
    <property type="term" value="F:transcription cis-regulatory region binding"/>
    <property type="evidence" value="ECO:0007669"/>
    <property type="project" value="TreeGrafter"/>
</dbReference>
<evidence type="ECO:0000313" key="5">
    <source>
        <dbReference type="EMBL" id="MBO8442150.1"/>
    </source>
</evidence>
<keyword evidence="2 5" id="KW-0238">DNA-binding</keyword>
<keyword evidence="1" id="KW-0805">Transcription regulation</keyword>
<evidence type="ECO:0000256" key="1">
    <source>
        <dbReference type="ARBA" id="ARBA00023015"/>
    </source>
</evidence>
<reference evidence="5" key="1">
    <citation type="submission" date="2020-10" db="EMBL/GenBank/DDBJ databases">
        <authorList>
            <person name="Gilroy R."/>
        </authorList>
    </citation>
    <scope>NUCLEOTIDE SEQUENCE</scope>
    <source>
        <strain evidence="5">11167</strain>
    </source>
</reference>
<dbReference type="Proteomes" id="UP000823633">
    <property type="component" value="Unassembled WGS sequence"/>
</dbReference>
<name>A0A9D9E8G8_9SPIR</name>
<feature type="domain" description="HTH lacI-type" evidence="4">
    <location>
        <begin position="1"/>
        <end position="53"/>
    </location>
</feature>
<keyword evidence="3" id="KW-0804">Transcription</keyword>
<sequence length="294" mass="32718">MATSCGVSPATVSRVLNKDPMLSVTTEVRERIIREAERTGYMTPRQRRRAEVLDISLALAPFDKPGFEERLVSKLQSLAGSGVNIHLYNRNIPTGAVIAVGEFSRDEVADFEKASNHLLMINNLGTSYAHDSIMMDYAQSEENVVRLFVEEGLDKVGYYGGTFMRGGVEIGAKRAEQFVKILSSYGLFDEACFKLAGMDEESGYRTIKEADRLPGGMIFSDPDFARGAFKALEERGADPMSVTYTNFFAEDVAKGRRLLVFPDDIWRTAIQLIGEKMTGERVQSYCIYSPSLII</sequence>
<dbReference type="AlphaFoldDB" id="A0A9D9E8G8"/>
<dbReference type="GO" id="GO:0003700">
    <property type="term" value="F:DNA-binding transcription factor activity"/>
    <property type="evidence" value="ECO:0007669"/>
    <property type="project" value="TreeGrafter"/>
</dbReference>
<accession>A0A9D9E8G8</accession>
<dbReference type="PROSITE" id="PS50932">
    <property type="entry name" value="HTH_LACI_2"/>
    <property type="match status" value="1"/>
</dbReference>
<dbReference type="CDD" id="cd01392">
    <property type="entry name" value="HTH_LacI"/>
    <property type="match status" value="1"/>
</dbReference>
<protein>
    <submittedName>
        <fullName evidence="5">LacI family DNA-binding transcriptional regulator</fullName>
    </submittedName>
</protein>
<comment type="caution">
    <text evidence="5">The sequence shown here is derived from an EMBL/GenBank/DDBJ whole genome shotgun (WGS) entry which is preliminary data.</text>
</comment>
<reference evidence="5" key="2">
    <citation type="journal article" date="2021" name="PeerJ">
        <title>Extensive microbial diversity within the chicken gut microbiome revealed by metagenomics and culture.</title>
        <authorList>
            <person name="Gilroy R."/>
            <person name="Ravi A."/>
            <person name="Getino M."/>
            <person name="Pursley I."/>
            <person name="Horton D.L."/>
            <person name="Alikhan N.F."/>
            <person name="Baker D."/>
            <person name="Gharbi K."/>
            <person name="Hall N."/>
            <person name="Watson M."/>
            <person name="Adriaenssens E.M."/>
            <person name="Foster-Nyarko E."/>
            <person name="Jarju S."/>
            <person name="Secka A."/>
            <person name="Antonio M."/>
            <person name="Oren A."/>
            <person name="Chaudhuri R.R."/>
            <person name="La Ragione R."/>
            <person name="Hildebrand F."/>
            <person name="Pallen M.J."/>
        </authorList>
    </citation>
    <scope>NUCLEOTIDE SEQUENCE</scope>
    <source>
        <strain evidence="5">11167</strain>
    </source>
</reference>
<dbReference type="InterPro" id="IPR010982">
    <property type="entry name" value="Lambda_DNA-bd_dom_sf"/>
</dbReference>
<proteinExistence type="predicted"/>
<dbReference type="Gene3D" id="3.40.50.2300">
    <property type="match status" value="2"/>
</dbReference>
<evidence type="ECO:0000259" key="4">
    <source>
        <dbReference type="PROSITE" id="PS50932"/>
    </source>
</evidence>
<dbReference type="PANTHER" id="PTHR30146:SF149">
    <property type="entry name" value="HTH-TYPE TRANSCRIPTIONAL REGULATOR EBGR"/>
    <property type="match status" value="1"/>
</dbReference>
<dbReference type="Gene3D" id="1.10.260.40">
    <property type="entry name" value="lambda repressor-like DNA-binding domains"/>
    <property type="match status" value="1"/>
</dbReference>
<evidence type="ECO:0000256" key="2">
    <source>
        <dbReference type="ARBA" id="ARBA00023125"/>
    </source>
</evidence>
<dbReference type="SUPFAM" id="SSF53822">
    <property type="entry name" value="Periplasmic binding protein-like I"/>
    <property type="match status" value="1"/>
</dbReference>